<evidence type="ECO:0000256" key="1">
    <source>
        <dbReference type="SAM" id="MobiDB-lite"/>
    </source>
</evidence>
<organism evidence="2 3">
    <name type="scientific">Aldrovandia affinis</name>
    <dbReference type="NCBI Taxonomy" id="143900"/>
    <lineage>
        <taxon>Eukaryota</taxon>
        <taxon>Metazoa</taxon>
        <taxon>Chordata</taxon>
        <taxon>Craniata</taxon>
        <taxon>Vertebrata</taxon>
        <taxon>Euteleostomi</taxon>
        <taxon>Actinopterygii</taxon>
        <taxon>Neopterygii</taxon>
        <taxon>Teleostei</taxon>
        <taxon>Notacanthiformes</taxon>
        <taxon>Halosauridae</taxon>
        <taxon>Aldrovandia</taxon>
    </lineage>
</organism>
<gene>
    <name evidence="2" type="ORF">AAFF_G00284260</name>
</gene>
<proteinExistence type="predicted"/>
<accession>A0AAD7TA55</accession>
<name>A0AAD7TA55_9TELE</name>
<protein>
    <submittedName>
        <fullName evidence="2">Uncharacterized protein</fullName>
    </submittedName>
</protein>
<dbReference type="AlphaFoldDB" id="A0AAD7TA55"/>
<dbReference type="EMBL" id="JAINUG010000004">
    <property type="protein sequence ID" value="KAJ8417199.1"/>
    <property type="molecule type" value="Genomic_DNA"/>
</dbReference>
<sequence length="113" mass="12342">MEGFSYRQSTGTLPKPVEVCRAGKEAFKGTVGRCRPECVLRTARLAPDCCACCQRRWDGTVLMEVRGEGVAVSLAVALEAGAGTFQPDDITRRAWARRARPAKRGGRKETQEA</sequence>
<feature type="compositionally biased region" description="Basic residues" evidence="1">
    <location>
        <begin position="94"/>
        <end position="106"/>
    </location>
</feature>
<keyword evidence="3" id="KW-1185">Reference proteome</keyword>
<evidence type="ECO:0000313" key="2">
    <source>
        <dbReference type="EMBL" id="KAJ8417199.1"/>
    </source>
</evidence>
<feature type="region of interest" description="Disordered" evidence="1">
    <location>
        <begin position="92"/>
        <end position="113"/>
    </location>
</feature>
<dbReference type="Proteomes" id="UP001221898">
    <property type="component" value="Unassembled WGS sequence"/>
</dbReference>
<reference evidence="2" key="1">
    <citation type="journal article" date="2023" name="Science">
        <title>Genome structures resolve the early diversification of teleost fishes.</title>
        <authorList>
            <person name="Parey E."/>
            <person name="Louis A."/>
            <person name="Montfort J."/>
            <person name="Bouchez O."/>
            <person name="Roques C."/>
            <person name="Iampietro C."/>
            <person name="Lluch J."/>
            <person name="Castinel A."/>
            <person name="Donnadieu C."/>
            <person name="Desvignes T."/>
            <person name="Floi Bucao C."/>
            <person name="Jouanno E."/>
            <person name="Wen M."/>
            <person name="Mejri S."/>
            <person name="Dirks R."/>
            <person name="Jansen H."/>
            <person name="Henkel C."/>
            <person name="Chen W.J."/>
            <person name="Zahm M."/>
            <person name="Cabau C."/>
            <person name="Klopp C."/>
            <person name="Thompson A.W."/>
            <person name="Robinson-Rechavi M."/>
            <person name="Braasch I."/>
            <person name="Lecointre G."/>
            <person name="Bobe J."/>
            <person name="Postlethwait J.H."/>
            <person name="Berthelot C."/>
            <person name="Roest Crollius H."/>
            <person name="Guiguen Y."/>
        </authorList>
    </citation>
    <scope>NUCLEOTIDE SEQUENCE</scope>
    <source>
        <strain evidence="2">NC1722</strain>
    </source>
</reference>
<comment type="caution">
    <text evidence="2">The sequence shown here is derived from an EMBL/GenBank/DDBJ whole genome shotgun (WGS) entry which is preliminary data.</text>
</comment>
<evidence type="ECO:0000313" key="3">
    <source>
        <dbReference type="Proteomes" id="UP001221898"/>
    </source>
</evidence>